<evidence type="ECO:0000256" key="4">
    <source>
        <dbReference type="ARBA" id="ARBA00022723"/>
    </source>
</evidence>
<evidence type="ECO:0000256" key="5">
    <source>
        <dbReference type="ARBA" id="ARBA00022729"/>
    </source>
</evidence>
<dbReference type="AlphaFoldDB" id="A0A4Y7Q096"/>
<evidence type="ECO:0000256" key="3">
    <source>
        <dbReference type="ARBA" id="ARBA00022651"/>
    </source>
</evidence>
<evidence type="ECO:0000313" key="11">
    <source>
        <dbReference type="EMBL" id="TDL20299.1"/>
    </source>
</evidence>
<dbReference type="PANTHER" id="PTHR33938">
    <property type="entry name" value="FERULOYL ESTERASE B-RELATED"/>
    <property type="match status" value="1"/>
</dbReference>
<dbReference type="EC" id="3.1.1.-" evidence="10"/>
<evidence type="ECO:0000256" key="7">
    <source>
        <dbReference type="ARBA" id="ARBA00022837"/>
    </source>
</evidence>
<comment type="catalytic activity">
    <reaction evidence="9">
        <text>feruloyl-polysaccharide + H2O = ferulate + polysaccharide.</text>
        <dbReference type="EC" id="3.1.1.73"/>
    </reaction>
</comment>
<dbReference type="GO" id="GO:0046872">
    <property type="term" value="F:metal ion binding"/>
    <property type="evidence" value="ECO:0007669"/>
    <property type="project" value="UniProtKB-KW"/>
</dbReference>
<dbReference type="InterPro" id="IPR011118">
    <property type="entry name" value="Tannase/feruloyl_esterase"/>
</dbReference>
<comment type="similarity">
    <text evidence="1 10">Belongs to the tannase family.</text>
</comment>
<keyword evidence="3" id="KW-0624">Polysaccharide degradation</keyword>
<gene>
    <name evidence="11" type="ORF">BD410DRAFT_772938</name>
</gene>
<evidence type="ECO:0000256" key="2">
    <source>
        <dbReference type="ARBA" id="ARBA00022487"/>
    </source>
</evidence>
<dbReference type="STRING" id="50990.A0A4Y7Q096"/>
<evidence type="ECO:0000256" key="9">
    <source>
        <dbReference type="ARBA" id="ARBA00034075"/>
    </source>
</evidence>
<keyword evidence="3" id="KW-0119">Carbohydrate metabolism</keyword>
<dbReference type="GO" id="GO:0045493">
    <property type="term" value="P:xylan catabolic process"/>
    <property type="evidence" value="ECO:0007669"/>
    <property type="project" value="UniProtKB-KW"/>
</dbReference>
<keyword evidence="4" id="KW-0479">Metal-binding</keyword>
<dbReference type="InterPro" id="IPR029058">
    <property type="entry name" value="AB_hydrolase_fold"/>
</dbReference>
<dbReference type="Gene3D" id="3.40.50.1820">
    <property type="entry name" value="alpha/beta hydrolase"/>
    <property type="match status" value="1"/>
</dbReference>
<evidence type="ECO:0000256" key="8">
    <source>
        <dbReference type="ARBA" id="ARBA00023157"/>
    </source>
</evidence>
<evidence type="ECO:0000313" key="12">
    <source>
        <dbReference type="Proteomes" id="UP000294933"/>
    </source>
</evidence>
<feature type="chain" id="PRO_5021510528" description="Carboxylic ester hydrolase" evidence="10">
    <location>
        <begin position="19"/>
        <end position="517"/>
    </location>
</feature>
<dbReference type="PANTHER" id="PTHR33938:SF15">
    <property type="entry name" value="FERULOYL ESTERASE B-RELATED"/>
    <property type="match status" value="1"/>
</dbReference>
<evidence type="ECO:0000256" key="6">
    <source>
        <dbReference type="ARBA" id="ARBA00022801"/>
    </source>
</evidence>
<dbReference type="SUPFAM" id="SSF53474">
    <property type="entry name" value="alpha/beta-Hydrolases"/>
    <property type="match status" value="1"/>
</dbReference>
<keyword evidence="3" id="KW-0858">Xylan degradation</keyword>
<evidence type="ECO:0000256" key="10">
    <source>
        <dbReference type="RuleBase" id="RU361238"/>
    </source>
</evidence>
<dbReference type="VEuPathDB" id="FungiDB:BD410DRAFT_772938"/>
<keyword evidence="7" id="KW-0106">Calcium</keyword>
<evidence type="ECO:0000256" key="1">
    <source>
        <dbReference type="ARBA" id="ARBA00006249"/>
    </source>
</evidence>
<name>A0A4Y7Q096_9AGAM</name>
<keyword evidence="8" id="KW-1015">Disulfide bond</keyword>
<keyword evidence="12" id="KW-1185">Reference proteome</keyword>
<keyword evidence="6 10" id="KW-0378">Hydrolase</keyword>
<feature type="signal peptide" evidence="10">
    <location>
        <begin position="1"/>
        <end position="18"/>
    </location>
</feature>
<keyword evidence="5 10" id="KW-0732">Signal</keyword>
<organism evidence="11 12">
    <name type="scientific">Rickenella mellea</name>
    <dbReference type="NCBI Taxonomy" id="50990"/>
    <lineage>
        <taxon>Eukaryota</taxon>
        <taxon>Fungi</taxon>
        <taxon>Dikarya</taxon>
        <taxon>Basidiomycota</taxon>
        <taxon>Agaricomycotina</taxon>
        <taxon>Agaricomycetes</taxon>
        <taxon>Hymenochaetales</taxon>
        <taxon>Rickenellaceae</taxon>
        <taxon>Rickenella</taxon>
    </lineage>
</organism>
<dbReference type="Pfam" id="PF07519">
    <property type="entry name" value="Tannase"/>
    <property type="match status" value="1"/>
</dbReference>
<proteinExistence type="inferred from homology"/>
<reference evidence="11 12" key="1">
    <citation type="submission" date="2018-06" db="EMBL/GenBank/DDBJ databases">
        <title>A transcriptomic atlas of mushroom development highlights an independent origin of complex multicellularity.</title>
        <authorList>
            <consortium name="DOE Joint Genome Institute"/>
            <person name="Krizsan K."/>
            <person name="Almasi E."/>
            <person name="Merenyi Z."/>
            <person name="Sahu N."/>
            <person name="Viragh M."/>
            <person name="Koszo T."/>
            <person name="Mondo S."/>
            <person name="Kiss B."/>
            <person name="Balint B."/>
            <person name="Kues U."/>
            <person name="Barry K."/>
            <person name="Hegedus J.C."/>
            <person name="Henrissat B."/>
            <person name="Johnson J."/>
            <person name="Lipzen A."/>
            <person name="Ohm R."/>
            <person name="Nagy I."/>
            <person name="Pangilinan J."/>
            <person name="Yan J."/>
            <person name="Xiong Y."/>
            <person name="Grigoriev I.V."/>
            <person name="Hibbett D.S."/>
            <person name="Nagy L.G."/>
        </authorList>
    </citation>
    <scope>NUCLEOTIDE SEQUENCE [LARGE SCALE GENOMIC DNA]</scope>
    <source>
        <strain evidence="11 12">SZMC22713</strain>
    </source>
</reference>
<keyword evidence="2" id="KW-0719">Serine esterase</keyword>
<dbReference type="EMBL" id="ML170189">
    <property type="protein sequence ID" value="TDL20299.1"/>
    <property type="molecule type" value="Genomic_DNA"/>
</dbReference>
<sequence length="517" mass="56382">MLLLDLVWSVSQLFRLGGQFSAADGAADRCNALNGNLELPDTTILNTSYIAGQTTVPTPGSCQPSANVPVSLCRVEFVITTSDSSSVHAEAWLPDEWSGRFLALGNGGLGGCIDYDNLDYGASLHFATVASDNGHDGNDGKVFWNQPEVLKDFAFRAVHVESVIGKQITEAYYGRKHDKSYFLGCSTGGRQATRAALSFPEDFDGIVAGAPATDFNHLIGWVLTQQTFFGPPPSPDRRNPNFIPPDLWDTVAEEILAQCDELDGVKDRIITEPDACEFRPESLICTGAMTANSTCLSLAQVEVLRKIYRPLYGLDGQLIYPRYDPGTEGDGNSQAVFSGTLFPISADWYKYTIFNDSEHDFSNFGLKDIALADSINPAGISTFDGDLSAFRDRGGKFISYHGRRDQLIPSGNSKRVYDLISSTLQMPTLDPFYRLFLVPGMTHCGLGPGAWKFGQVGGATSNENASTHNVLLAVVDWVESGVAPDVMVGTSDDGKERAHCRYPQRSVWDGEKFNCRR</sequence>
<dbReference type="GO" id="GO:0030600">
    <property type="term" value="F:feruloyl esterase activity"/>
    <property type="evidence" value="ECO:0007669"/>
    <property type="project" value="UniProtKB-EC"/>
</dbReference>
<protein>
    <recommendedName>
        <fullName evidence="10">Carboxylic ester hydrolase</fullName>
        <ecNumber evidence="10">3.1.1.-</ecNumber>
    </recommendedName>
</protein>
<dbReference type="OrthoDB" id="3039123at2759"/>
<dbReference type="Proteomes" id="UP000294933">
    <property type="component" value="Unassembled WGS sequence"/>
</dbReference>
<accession>A0A4Y7Q096</accession>